<evidence type="ECO:0000313" key="2">
    <source>
        <dbReference type="Proteomes" id="UP001446871"/>
    </source>
</evidence>
<reference evidence="1 2" key="1">
    <citation type="submission" date="2023-01" db="EMBL/GenBank/DDBJ databases">
        <title>Analysis of 21 Apiospora genomes using comparative genomics revels a genus with tremendous synthesis potential of carbohydrate active enzymes and secondary metabolites.</title>
        <authorList>
            <person name="Sorensen T."/>
        </authorList>
    </citation>
    <scope>NUCLEOTIDE SEQUENCE [LARGE SCALE GENOMIC DNA]</scope>
    <source>
        <strain evidence="1 2">CBS 83171</strain>
    </source>
</reference>
<gene>
    <name evidence="1" type="ORF">PG996_006727</name>
</gene>
<comment type="caution">
    <text evidence="1">The sequence shown here is derived from an EMBL/GenBank/DDBJ whole genome shotgun (WGS) entry which is preliminary data.</text>
</comment>
<proteinExistence type="predicted"/>
<accession>A0ABR1V8T4</accession>
<protein>
    <submittedName>
        <fullName evidence="1">Uncharacterized protein</fullName>
    </submittedName>
</protein>
<dbReference type="EMBL" id="JAQQWM010000004">
    <property type="protein sequence ID" value="KAK8067615.1"/>
    <property type="molecule type" value="Genomic_DNA"/>
</dbReference>
<organism evidence="1 2">
    <name type="scientific">Apiospora saccharicola</name>
    <dbReference type="NCBI Taxonomy" id="335842"/>
    <lineage>
        <taxon>Eukaryota</taxon>
        <taxon>Fungi</taxon>
        <taxon>Dikarya</taxon>
        <taxon>Ascomycota</taxon>
        <taxon>Pezizomycotina</taxon>
        <taxon>Sordariomycetes</taxon>
        <taxon>Xylariomycetidae</taxon>
        <taxon>Amphisphaeriales</taxon>
        <taxon>Apiosporaceae</taxon>
        <taxon>Apiospora</taxon>
    </lineage>
</organism>
<name>A0ABR1V8T4_9PEZI</name>
<evidence type="ECO:0000313" key="1">
    <source>
        <dbReference type="EMBL" id="KAK8067615.1"/>
    </source>
</evidence>
<sequence length="218" mass="23782">MFPLRLMPYSPPLARSLLPFRHQTLICTLSFTLTLTLTLARAPALVPLALALLILREPLLCHGCEQKPDLADSLPGLVVPSHRLPVPSSSELLDRLVQALIDPLRPLLRRIAQGIGPGGFGLALLLLVVAPPSLLGSLQRPVSELVLRDLFFKYISAATLAQVPSSSGSQKADATYHEKVTTKCNELLVLYPCLHPAPSFFFKVHFGVLNSLEFDVKP</sequence>
<keyword evidence="2" id="KW-1185">Reference proteome</keyword>
<dbReference type="Proteomes" id="UP001446871">
    <property type="component" value="Unassembled WGS sequence"/>
</dbReference>